<keyword evidence="7" id="KW-0653">Protein transport</keyword>
<dbReference type="NCBIfam" id="TIGR01352">
    <property type="entry name" value="tonB_Cterm"/>
    <property type="match status" value="1"/>
</dbReference>
<dbReference type="Pfam" id="PF03544">
    <property type="entry name" value="TonB_C"/>
    <property type="match status" value="1"/>
</dbReference>
<sequence length="284" mass="29930">MVPGQGEAVESVSMSFADWHRGQLRQSRREDTIRWGLSFLAVLAVSGGAVWWIMRLPPPVMAVPEPPPAAIAIDMAPEPVSTPTPPTDLPPGPQQTQSIPDPAPVEPPKITASPSPAPNPPIPVPKPEKPKKLVKKHKPVPMLKKPIPDKTPPAEATTAPPSSEAPPAPAQAAPAPGASSSKASHDPVTWQGALLAQLEKFKRYPSDAMADHQEGVPTVTFSMDRKGHVLSVTLASSSGHPLLDQEAIALPKRAQPLPIPPDSVAGDPITLTVPVEFYIHAGGN</sequence>
<keyword evidence="8 11" id="KW-1133">Transmembrane helix</keyword>
<evidence type="ECO:0000256" key="6">
    <source>
        <dbReference type="ARBA" id="ARBA00022692"/>
    </source>
</evidence>
<dbReference type="PRINTS" id="PR01217">
    <property type="entry name" value="PRICHEXTENSN"/>
</dbReference>
<evidence type="ECO:0000256" key="9">
    <source>
        <dbReference type="ARBA" id="ARBA00023136"/>
    </source>
</evidence>
<evidence type="ECO:0000256" key="3">
    <source>
        <dbReference type="ARBA" id="ARBA00022448"/>
    </source>
</evidence>
<proteinExistence type="inferred from homology"/>
<evidence type="ECO:0000256" key="11">
    <source>
        <dbReference type="SAM" id="Phobius"/>
    </source>
</evidence>
<organism evidence="13 14">
    <name type="scientific">Komagataeibacter medellinensis</name>
    <dbReference type="NCBI Taxonomy" id="1177712"/>
    <lineage>
        <taxon>Bacteria</taxon>
        <taxon>Pseudomonadati</taxon>
        <taxon>Pseudomonadota</taxon>
        <taxon>Alphaproteobacteria</taxon>
        <taxon>Acetobacterales</taxon>
        <taxon>Acetobacteraceae</taxon>
        <taxon>Komagataeibacter</taxon>
    </lineage>
</organism>
<dbReference type="SUPFAM" id="SSF74653">
    <property type="entry name" value="TolA/TonB C-terminal domain"/>
    <property type="match status" value="1"/>
</dbReference>
<keyword evidence="9 11" id="KW-0472">Membrane</keyword>
<dbReference type="Proteomes" id="UP000427842">
    <property type="component" value="Unassembled WGS sequence"/>
</dbReference>
<evidence type="ECO:0000259" key="12">
    <source>
        <dbReference type="PROSITE" id="PS52015"/>
    </source>
</evidence>
<evidence type="ECO:0000256" key="10">
    <source>
        <dbReference type="SAM" id="MobiDB-lite"/>
    </source>
</evidence>
<feature type="compositionally biased region" description="Pro residues" evidence="10">
    <location>
        <begin position="80"/>
        <end position="93"/>
    </location>
</feature>
<dbReference type="PANTHER" id="PTHR33446:SF2">
    <property type="entry name" value="PROTEIN TONB"/>
    <property type="match status" value="1"/>
</dbReference>
<evidence type="ECO:0000256" key="8">
    <source>
        <dbReference type="ARBA" id="ARBA00022989"/>
    </source>
</evidence>
<protein>
    <submittedName>
        <fullName evidence="13">Energy transducer TonB</fullName>
    </submittedName>
</protein>
<feature type="compositionally biased region" description="Low complexity" evidence="10">
    <location>
        <begin position="170"/>
        <end position="182"/>
    </location>
</feature>
<comment type="subcellular location">
    <subcellularLocation>
        <location evidence="1">Cell inner membrane</location>
        <topology evidence="1">Single-pass membrane protein</topology>
        <orientation evidence="1">Periplasmic side</orientation>
    </subcellularLocation>
</comment>
<dbReference type="InterPro" id="IPR051045">
    <property type="entry name" value="TonB-dependent_transducer"/>
</dbReference>
<feature type="transmembrane region" description="Helical" evidence="11">
    <location>
        <begin position="35"/>
        <end position="54"/>
    </location>
</feature>
<feature type="region of interest" description="Disordered" evidence="10">
    <location>
        <begin position="76"/>
        <end position="186"/>
    </location>
</feature>
<feature type="compositionally biased region" description="Low complexity" evidence="10">
    <location>
        <begin position="153"/>
        <end position="162"/>
    </location>
</feature>
<evidence type="ECO:0000256" key="2">
    <source>
        <dbReference type="ARBA" id="ARBA00006555"/>
    </source>
</evidence>
<name>A0ABQ6VY37_9PROT</name>
<dbReference type="PROSITE" id="PS52015">
    <property type="entry name" value="TONB_CTD"/>
    <property type="match status" value="1"/>
</dbReference>
<keyword evidence="14" id="KW-1185">Reference proteome</keyword>
<dbReference type="InterPro" id="IPR037682">
    <property type="entry name" value="TonB_C"/>
</dbReference>
<dbReference type="PANTHER" id="PTHR33446">
    <property type="entry name" value="PROTEIN TONB-RELATED"/>
    <property type="match status" value="1"/>
</dbReference>
<keyword evidence="4" id="KW-1003">Cell membrane</keyword>
<dbReference type="EMBL" id="QYAZ01000001">
    <property type="protein sequence ID" value="KAB8125132.1"/>
    <property type="molecule type" value="Genomic_DNA"/>
</dbReference>
<evidence type="ECO:0000313" key="14">
    <source>
        <dbReference type="Proteomes" id="UP000427842"/>
    </source>
</evidence>
<keyword evidence="3" id="KW-0813">Transport</keyword>
<feature type="compositionally biased region" description="Pro residues" evidence="10">
    <location>
        <begin position="115"/>
        <end position="125"/>
    </location>
</feature>
<gene>
    <name evidence="13" type="ORF">D3W54_01875</name>
</gene>
<feature type="domain" description="TonB C-terminal" evidence="12">
    <location>
        <begin position="189"/>
        <end position="284"/>
    </location>
</feature>
<evidence type="ECO:0000256" key="1">
    <source>
        <dbReference type="ARBA" id="ARBA00004383"/>
    </source>
</evidence>
<evidence type="ECO:0000313" key="13">
    <source>
        <dbReference type="EMBL" id="KAB8125132.1"/>
    </source>
</evidence>
<evidence type="ECO:0000256" key="4">
    <source>
        <dbReference type="ARBA" id="ARBA00022475"/>
    </source>
</evidence>
<comment type="caution">
    <text evidence="13">The sequence shown here is derived from an EMBL/GenBank/DDBJ whole genome shotgun (WGS) entry which is preliminary data.</text>
</comment>
<accession>A0ABQ6VY37</accession>
<keyword evidence="5" id="KW-0997">Cell inner membrane</keyword>
<keyword evidence="6 11" id="KW-0812">Transmembrane</keyword>
<comment type="similarity">
    <text evidence="2">Belongs to the TonB family.</text>
</comment>
<evidence type="ECO:0000256" key="7">
    <source>
        <dbReference type="ARBA" id="ARBA00022927"/>
    </source>
</evidence>
<reference evidence="13 14" key="1">
    <citation type="submission" date="2018-09" db="EMBL/GenBank/DDBJ databases">
        <title>Genome sequence and characterization of the bcs clusters for the production of nanocellulose from the low pH resistant strain Komagataeibacter medellinensis ID13488.</title>
        <authorList>
            <person name="Hernandez-Arriaga A.M."/>
            <person name="Del Cerro C."/>
            <person name="Urbina L."/>
            <person name="Eceiza A."/>
            <person name="Retegi A."/>
            <person name="Prieto M.A."/>
        </authorList>
    </citation>
    <scope>NUCLEOTIDE SEQUENCE [LARGE SCALE GENOMIC DNA]</scope>
    <source>
        <strain evidence="13 14">ID13488</strain>
    </source>
</reference>
<evidence type="ECO:0000256" key="5">
    <source>
        <dbReference type="ARBA" id="ARBA00022519"/>
    </source>
</evidence>
<dbReference type="Gene3D" id="3.30.1150.10">
    <property type="match status" value="1"/>
</dbReference>
<dbReference type="InterPro" id="IPR006260">
    <property type="entry name" value="TonB/TolA_C"/>
</dbReference>